<dbReference type="EMBL" id="CP028843">
    <property type="protein sequence ID" value="AWB24752.1"/>
    <property type="molecule type" value="Genomic_DNA"/>
</dbReference>
<dbReference type="SUPFAM" id="SSF46689">
    <property type="entry name" value="Homeodomain-like"/>
    <property type="match status" value="1"/>
</dbReference>
<proteinExistence type="predicted"/>
<organism evidence="6 7">
    <name type="scientific">Methylobacterium currus</name>
    <dbReference type="NCBI Taxonomy" id="2051553"/>
    <lineage>
        <taxon>Bacteria</taxon>
        <taxon>Pseudomonadati</taxon>
        <taxon>Pseudomonadota</taxon>
        <taxon>Alphaproteobacteria</taxon>
        <taxon>Hyphomicrobiales</taxon>
        <taxon>Methylobacteriaceae</taxon>
        <taxon>Methylobacterium</taxon>
    </lineage>
</organism>
<evidence type="ECO:0000259" key="5">
    <source>
        <dbReference type="PROSITE" id="PS50977"/>
    </source>
</evidence>
<evidence type="ECO:0000256" key="3">
    <source>
        <dbReference type="ARBA" id="ARBA00023163"/>
    </source>
</evidence>
<evidence type="ECO:0000313" key="6">
    <source>
        <dbReference type="EMBL" id="AWB24752.1"/>
    </source>
</evidence>
<dbReference type="Pfam" id="PF00440">
    <property type="entry name" value="TetR_N"/>
    <property type="match status" value="1"/>
</dbReference>
<keyword evidence="3" id="KW-0804">Transcription</keyword>
<dbReference type="PANTHER" id="PTHR47506">
    <property type="entry name" value="TRANSCRIPTIONAL REGULATORY PROTEIN"/>
    <property type="match status" value="1"/>
</dbReference>
<evidence type="ECO:0000256" key="2">
    <source>
        <dbReference type="ARBA" id="ARBA00023125"/>
    </source>
</evidence>
<sequence length="193" mass="20897">MRAPQTREAILPLLAETFREHGYEGASLSAISRRTGLGKGSLYHFFPGGKEEMAACVLTEIETWFEVRMFRPLREDPDPATALRAMLAETDVYFRSGRRVCLVGAFALSTTRDAFASRIDAYFAAWRDAVAAALARAGMAEARARDLAEETVTSIQGALVTASALQDPGVFGRTLARLATRLEAALAESAAHA</sequence>
<keyword evidence="2 4" id="KW-0238">DNA-binding</keyword>
<dbReference type="PANTHER" id="PTHR47506:SF3">
    <property type="entry name" value="HTH-TYPE TRANSCRIPTIONAL REGULATOR LMRA"/>
    <property type="match status" value="1"/>
</dbReference>
<protein>
    <submittedName>
        <fullName evidence="6">TetR/AcrR family transcriptional regulator</fullName>
    </submittedName>
</protein>
<evidence type="ECO:0000256" key="1">
    <source>
        <dbReference type="ARBA" id="ARBA00023015"/>
    </source>
</evidence>
<dbReference type="OrthoDB" id="9811084at2"/>
<name>A0A2R4WTA8_9HYPH</name>
<dbReference type="Proteomes" id="UP000244755">
    <property type="component" value="Chromosome 1"/>
</dbReference>
<dbReference type="Gene3D" id="1.10.357.10">
    <property type="entry name" value="Tetracycline Repressor, domain 2"/>
    <property type="match status" value="1"/>
</dbReference>
<dbReference type="GO" id="GO:0003677">
    <property type="term" value="F:DNA binding"/>
    <property type="evidence" value="ECO:0007669"/>
    <property type="project" value="UniProtKB-UniRule"/>
</dbReference>
<evidence type="ECO:0000256" key="4">
    <source>
        <dbReference type="PROSITE-ProRule" id="PRU00335"/>
    </source>
</evidence>
<dbReference type="AlphaFoldDB" id="A0A2R4WTA8"/>
<keyword evidence="1" id="KW-0805">Transcription regulation</keyword>
<evidence type="ECO:0000313" key="7">
    <source>
        <dbReference type="Proteomes" id="UP000244755"/>
    </source>
</evidence>
<keyword evidence="7" id="KW-1185">Reference proteome</keyword>
<dbReference type="InterPro" id="IPR001647">
    <property type="entry name" value="HTH_TetR"/>
</dbReference>
<dbReference type="RefSeq" id="WP_099956473.1">
    <property type="nucleotide sequence ID" value="NZ_CP028843.1"/>
</dbReference>
<gene>
    <name evidence="6" type="ORF">DA075_07405</name>
</gene>
<dbReference type="InterPro" id="IPR009057">
    <property type="entry name" value="Homeodomain-like_sf"/>
</dbReference>
<accession>A0A2R4WTA8</accession>
<dbReference type="SUPFAM" id="SSF48498">
    <property type="entry name" value="Tetracyclin repressor-like, C-terminal domain"/>
    <property type="match status" value="1"/>
</dbReference>
<dbReference type="PROSITE" id="PS50977">
    <property type="entry name" value="HTH_TETR_2"/>
    <property type="match status" value="1"/>
</dbReference>
<feature type="DNA-binding region" description="H-T-H motif" evidence="4">
    <location>
        <begin position="27"/>
        <end position="46"/>
    </location>
</feature>
<dbReference type="KEGG" id="mee:DA075_07405"/>
<dbReference type="Pfam" id="PF21993">
    <property type="entry name" value="TetR_C_13_2"/>
    <property type="match status" value="1"/>
</dbReference>
<dbReference type="InterPro" id="IPR054156">
    <property type="entry name" value="YxaF_TetR_C"/>
</dbReference>
<reference evidence="6 7" key="1">
    <citation type="submission" date="2018-04" db="EMBL/GenBank/DDBJ databases">
        <title>Methylobacterium sp. PR1016A genome.</title>
        <authorList>
            <person name="Park W."/>
        </authorList>
    </citation>
    <scope>NUCLEOTIDE SEQUENCE [LARGE SCALE GENOMIC DNA]</scope>
    <source>
        <strain evidence="6 7">PR1016A</strain>
    </source>
</reference>
<dbReference type="InterPro" id="IPR036271">
    <property type="entry name" value="Tet_transcr_reg_TetR-rel_C_sf"/>
</dbReference>
<feature type="domain" description="HTH tetR-type" evidence="5">
    <location>
        <begin position="4"/>
        <end position="64"/>
    </location>
</feature>